<reference evidence="1" key="2">
    <citation type="submission" date="2020-05" db="UniProtKB">
        <authorList>
            <consortium name="EnsemblMetazoa"/>
        </authorList>
    </citation>
    <scope>IDENTIFICATION</scope>
    <source>
        <strain evidence="1">Indian</strain>
    </source>
</reference>
<dbReference type="PANTHER" id="PTHR41161:SF1">
    <property type="entry name" value="PROTEIN NCBP2AS2"/>
    <property type="match status" value="1"/>
</dbReference>
<dbReference type="AlphaFoldDB" id="A0A182YC25"/>
<dbReference type="VEuPathDB" id="VectorBase:ASTEI06011"/>
<sequence length="84" mass="9821">MVLQLILRYLANNEQLIQRLADSYPLRRAAQMVLSAYYRTRSIAEQQKLVGMTPERLQQALRSFKSNVQKEIENAKKNDLAKKK</sequence>
<protein>
    <submittedName>
        <fullName evidence="1">Uncharacterized protein</fullName>
    </submittedName>
</protein>
<name>A0A182YC25_ANOST</name>
<proteinExistence type="predicted"/>
<evidence type="ECO:0000313" key="2">
    <source>
        <dbReference type="Proteomes" id="UP000076408"/>
    </source>
</evidence>
<keyword evidence="2" id="KW-1185">Reference proteome</keyword>
<reference evidence="2" key="1">
    <citation type="journal article" date="2014" name="Genome Biol.">
        <title>Genome analysis of a major urban malaria vector mosquito, Anopheles stephensi.</title>
        <authorList>
            <person name="Jiang X."/>
            <person name="Peery A."/>
            <person name="Hall A.B."/>
            <person name="Sharma A."/>
            <person name="Chen X.G."/>
            <person name="Waterhouse R.M."/>
            <person name="Komissarov A."/>
            <person name="Riehle M.M."/>
            <person name="Shouche Y."/>
            <person name="Sharakhova M.V."/>
            <person name="Lawson D."/>
            <person name="Pakpour N."/>
            <person name="Arensburger P."/>
            <person name="Davidson V.L."/>
            <person name="Eiglmeier K."/>
            <person name="Emrich S."/>
            <person name="George P."/>
            <person name="Kennedy R.C."/>
            <person name="Mane S.P."/>
            <person name="Maslen G."/>
            <person name="Oringanje C."/>
            <person name="Qi Y."/>
            <person name="Settlage R."/>
            <person name="Tojo M."/>
            <person name="Tubio J.M."/>
            <person name="Unger M.F."/>
            <person name="Wang B."/>
            <person name="Vernick K.D."/>
            <person name="Ribeiro J.M."/>
            <person name="James A.A."/>
            <person name="Michel K."/>
            <person name="Riehle M.A."/>
            <person name="Luckhart S."/>
            <person name="Sharakhov I.V."/>
            <person name="Tu Z."/>
        </authorList>
    </citation>
    <scope>NUCLEOTIDE SEQUENCE [LARGE SCALE GENOMIC DNA]</scope>
    <source>
        <strain evidence="2">Indian</strain>
    </source>
</reference>
<dbReference type="Proteomes" id="UP000076408">
    <property type="component" value="Unassembled WGS sequence"/>
</dbReference>
<dbReference type="InterPro" id="IPR042407">
    <property type="entry name" value="NCBP2-AS2"/>
</dbReference>
<evidence type="ECO:0000313" key="1">
    <source>
        <dbReference type="EnsemblMetazoa" id="ASTEI06011-PA"/>
    </source>
</evidence>
<dbReference type="VEuPathDB" id="VectorBase:ASTEI20_040073"/>
<dbReference type="EnsemblMetazoa" id="ASTEI06011-RA">
    <property type="protein sequence ID" value="ASTEI06011-PA"/>
    <property type="gene ID" value="ASTEI06011"/>
</dbReference>
<accession>A0A182YC25</accession>
<organism evidence="1 2">
    <name type="scientific">Anopheles stephensi</name>
    <name type="common">Indo-Pakistan malaria mosquito</name>
    <dbReference type="NCBI Taxonomy" id="30069"/>
    <lineage>
        <taxon>Eukaryota</taxon>
        <taxon>Metazoa</taxon>
        <taxon>Ecdysozoa</taxon>
        <taxon>Arthropoda</taxon>
        <taxon>Hexapoda</taxon>
        <taxon>Insecta</taxon>
        <taxon>Pterygota</taxon>
        <taxon>Neoptera</taxon>
        <taxon>Endopterygota</taxon>
        <taxon>Diptera</taxon>
        <taxon>Nematocera</taxon>
        <taxon>Culicoidea</taxon>
        <taxon>Culicidae</taxon>
        <taxon>Anophelinae</taxon>
        <taxon>Anopheles</taxon>
    </lineage>
</organism>
<dbReference type="PANTHER" id="PTHR41161">
    <property type="entry name" value="PROTEIN NCBP2AS2"/>
    <property type="match status" value="1"/>
</dbReference>
<dbReference type="OMA" id="RMSESYP"/>
<dbReference type="STRING" id="30069.A0A182YC25"/>